<evidence type="ECO:0000256" key="1">
    <source>
        <dbReference type="SAM" id="MobiDB-lite"/>
    </source>
</evidence>
<dbReference type="OrthoDB" id="248320at2759"/>
<feature type="compositionally biased region" description="Low complexity" evidence="1">
    <location>
        <begin position="8"/>
        <end position="25"/>
    </location>
</feature>
<comment type="caution">
    <text evidence="2">The sequence shown here is derived from an EMBL/GenBank/DDBJ whole genome shotgun (WGS) entry which is preliminary data.</text>
</comment>
<dbReference type="GO" id="GO:0006405">
    <property type="term" value="P:RNA export from nucleus"/>
    <property type="evidence" value="ECO:0007669"/>
    <property type="project" value="InterPro"/>
</dbReference>
<dbReference type="GO" id="GO:0017056">
    <property type="term" value="F:structural constituent of nuclear pore"/>
    <property type="evidence" value="ECO:0007669"/>
    <property type="project" value="InterPro"/>
</dbReference>
<dbReference type="PANTHER" id="PTHR34418:SF3">
    <property type="entry name" value="NUCLEAR PORE COMPLEX PROTEIN NUP214"/>
    <property type="match status" value="1"/>
</dbReference>
<dbReference type="PANTHER" id="PTHR34418">
    <property type="entry name" value="NUCLEAR PORE COMPLEX PROTEIN NUP214 ISOFORM X1"/>
    <property type="match status" value="1"/>
</dbReference>
<keyword evidence="3" id="KW-1185">Reference proteome</keyword>
<dbReference type="Proteomes" id="UP000824120">
    <property type="component" value="Chromosome 1"/>
</dbReference>
<dbReference type="EMBL" id="JACXVP010000001">
    <property type="protein sequence ID" value="KAG5631260.1"/>
    <property type="molecule type" value="Genomic_DNA"/>
</dbReference>
<name>A0A9J6B3P2_SOLCO</name>
<organism evidence="2 3">
    <name type="scientific">Solanum commersonii</name>
    <name type="common">Commerson's wild potato</name>
    <name type="synonym">Commerson's nightshade</name>
    <dbReference type="NCBI Taxonomy" id="4109"/>
    <lineage>
        <taxon>Eukaryota</taxon>
        <taxon>Viridiplantae</taxon>
        <taxon>Streptophyta</taxon>
        <taxon>Embryophyta</taxon>
        <taxon>Tracheophyta</taxon>
        <taxon>Spermatophyta</taxon>
        <taxon>Magnoliopsida</taxon>
        <taxon>eudicotyledons</taxon>
        <taxon>Gunneridae</taxon>
        <taxon>Pentapetalae</taxon>
        <taxon>asterids</taxon>
        <taxon>lamiids</taxon>
        <taxon>Solanales</taxon>
        <taxon>Solanaceae</taxon>
        <taxon>Solanoideae</taxon>
        <taxon>Solaneae</taxon>
        <taxon>Solanum</taxon>
    </lineage>
</organism>
<dbReference type="AlphaFoldDB" id="A0A9J6B3P2"/>
<gene>
    <name evidence="2" type="ORF">H5410_002977</name>
</gene>
<sequence>MGSKQKDSQSQSSVASLTQSSSLPSTQKLDSLPIMLSSYRTRSESPTILYQPSFGQIQILTHQLHLGIQPVVSTSVSNLQADPLVQSNYTNEQSASLKSADLVNSREASSQVSIVGLNTILGQPLSASSIPPSGVDSAINVKSGYSDVVTHEDEMEEKAPENSQLIVNALGNLAGFGIGTAAAPVSTKPNPFGVVSLNKASSPASSLFTSTASGGELFRQHHLLQPHFHESGSSSEWVWPAGSGWIRAARFRFSSWYFWTIKAAWCWDTWNWCGIYKLFWERFMSNSSAGGFGGGFSGVSSTAGGFSSLGSGGVGFGASAARSAAATSAGGFGASATAGGGFAAPTVVGSGFSDSGSFGPFSSQQSGGSGFPAFSGSSATARPPSELFTQMRKLLYSGSVHSFVMKLVKL</sequence>
<reference evidence="2 3" key="1">
    <citation type="submission" date="2020-09" db="EMBL/GenBank/DDBJ databases">
        <title>De no assembly of potato wild relative species, Solanum commersonii.</title>
        <authorList>
            <person name="Cho K."/>
        </authorList>
    </citation>
    <scope>NUCLEOTIDE SEQUENCE [LARGE SCALE GENOMIC DNA]</scope>
    <source>
        <strain evidence="2">LZ3.2</strain>
        <tissue evidence="2">Leaf</tissue>
    </source>
</reference>
<evidence type="ECO:0000313" key="3">
    <source>
        <dbReference type="Proteomes" id="UP000824120"/>
    </source>
</evidence>
<dbReference type="InterPro" id="IPR044694">
    <property type="entry name" value="NUP214"/>
</dbReference>
<evidence type="ECO:0000313" key="2">
    <source>
        <dbReference type="EMBL" id="KAG5631260.1"/>
    </source>
</evidence>
<feature type="region of interest" description="Disordered" evidence="1">
    <location>
        <begin position="1"/>
        <end position="25"/>
    </location>
</feature>
<feature type="non-terminal residue" evidence="2">
    <location>
        <position position="1"/>
    </location>
</feature>
<accession>A0A9J6B3P2</accession>
<protein>
    <submittedName>
        <fullName evidence="2">Uncharacterized protein</fullName>
    </submittedName>
</protein>
<proteinExistence type="predicted"/>